<comment type="caution">
    <text evidence="2">The sequence shown here is derived from an EMBL/GenBank/DDBJ whole genome shotgun (WGS) entry which is preliminary data.</text>
</comment>
<dbReference type="Proteomes" id="UP001500218">
    <property type="component" value="Unassembled WGS sequence"/>
</dbReference>
<dbReference type="EMBL" id="BAAALT010000003">
    <property type="protein sequence ID" value="GAA1783029.1"/>
    <property type="molecule type" value="Genomic_DNA"/>
</dbReference>
<keyword evidence="1" id="KW-0472">Membrane</keyword>
<name>A0ABN2LBM6_9ACTN</name>
<reference evidence="2 3" key="1">
    <citation type="journal article" date="2019" name="Int. J. Syst. Evol. Microbiol.">
        <title>The Global Catalogue of Microorganisms (GCM) 10K type strain sequencing project: providing services to taxonomists for standard genome sequencing and annotation.</title>
        <authorList>
            <consortium name="The Broad Institute Genomics Platform"/>
            <consortium name="The Broad Institute Genome Sequencing Center for Infectious Disease"/>
            <person name="Wu L."/>
            <person name="Ma J."/>
        </authorList>
    </citation>
    <scope>NUCLEOTIDE SEQUENCE [LARGE SCALE GENOMIC DNA]</scope>
    <source>
        <strain evidence="2 3">JCM 13250</strain>
    </source>
</reference>
<evidence type="ECO:0000256" key="1">
    <source>
        <dbReference type="SAM" id="Phobius"/>
    </source>
</evidence>
<sequence length="91" mass="9443">MGTGSWLRRRVAAACGSADRFAALGVAFGDWLRLGDQASRATVDRVEPYLAAYLGSARRNGYRWGAAVGVAAGFGLSLVLVGVVVGIEALT</sequence>
<gene>
    <name evidence="2" type="ORF">GCM10009682_01360</name>
</gene>
<protein>
    <submittedName>
        <fullName evidence="2">Uncharacterized protein</fullName>
    </submittedName>
</protein>
<accession>A0ABN2LBM6</accession>
<keyword evidence="1" id="KW-0812">Transmembrane</keyword>
<keyword evidence="3" id="KW-1185">Reference proteome</keyword>
<proteinExistence type="predicted"/>
<organism evidence="2 3">
    <name type="scientific">Luedemannella flava</name>
    <dbReference type="NCBI Taxonomy" id="349316"/>
    <lineage>
        <taxon>Bacteria</taxon>
        <taxon>Bacillati</taxon>
        <taxon>Actinomycetota</taxon>
        <taxon>Actinomycetes</taxon>
        <taxon>Micromonosporales</taxon>
        <taxon>Micromonosporaceae</taxon>
        <taxon>Luedemannella</taxon>
    </lineage>
</organism>
<dbReference type="RefSeq" id="WP_344125048.1">
    <property type="nucleotide sequence ID" value="NZ_BAAALT010000003.1"/>
</dbReference>
<evidence type="ECO:0000313" key="3">
    <source>
        <dbReference type="Proteomes" id="UP001500218"/>
    </source>
</evidence>
<keyword evidence="1" id="KW-1133">Transmembrane helix</keyword>
<evidence type="ECO:0000313" key="2">
    <source>
        <dbReference type="EMBL" id="GAA1783029.1"/>
    </source>
</evidence>
<feature type="transmembrane region" description="Helical" evidence="1">
    <location>
        <begin position="64"/>
        <end position="87"/>
    </location>
</feature>